<dbReference type="EMBL" id="BSPO01000001">
    <property type="protein sequence ID" value="GLS82535.1"/>
    <property type="molecule type" value="Genomic_DNA"/>
</dbReference>
<dbReference type="PANTHER" id="PTHR30485">
    <property type="entry name" value="NI/FE-HYDROGENASE 1 B-TYPE CYTOCHROME SUBUNIT"/>
    <property type="match status" value="1"/>
</dbReference>
<dbReference type="GO" id="GO:0009055">
    <property type="term" value="F:electron transfer activity"/>
    <property type="evidence" value="ECO:0007669"/>
    <property type="project" value="InterPro"/>
</dbReference>
<keyword evidence="3 6" id="KW-0812">Transmembrane</keyword>
<feature type="transmembrane region" description="Helical" evidence="6">
    <location>
        <begin position="21"/>
        <end position="41"/>
    </location>
</feature>
<keyword evidence="4 6" id="KW-1133">Transmembrane helix</keyword>
<dbReference type="RefSeq" id="WP_095498082.1">
    <property type="nucleotide sequence ID" value="NZ_BSPO01000001.1"/>
</dbReference>
<evidence type="ECO:0000259" key="7">
    <source>
        <dbReference type="Pfam" id="PF01292"/>
    </source>
</evidence>
<dbReference type="GO" id="GO:0005886">
    <property type="term" value="C:plasma membrane"/>
    <property type="evidence" value="ECO:0007669"/>
    <property type="project" value="UniProtKB-SubCell"/>
</dbReference>
<dbReference type="InterPro" id="IPR051542">
    <property type="entry name" value="Hydrogenase_cytochrome"/>
</dbReference>
<keyword evidence="2" id="KW-1003">Cell membrane</keyword>
<evidence type="ECO:0000313" key="9">
    <source>
        <dbReference type="Proteomes" id="UP001157439"/>
    </source>
</evidence>
<feature type="transmembrane region" description="Helical" evidence="6">
    <location>
        <begin position="159"/>
        <end position="178"/>
    </location>
</feature>
<dbReference type="PANTHER" id="PTHR30485:SF2">
    <property type="entry name" value="BLL0597 PROTEIN"/>
    <property type="match status" value="1"/>
</dbReference>
<feature type="domain" description="Cytochrome b561 bacterial/Ni-hydrogenase" evidence="7">
    <location>
        <begin position="18"/>
        <end position="190"/>
    </location>
</feature>
<dbReference type="SUPFAM" id="SSF81342">
    <property type="entry name" value="Transmembrane di-heme cytochromes"/>
    <property type="match status" value="1"/>
</dbReference>
<comment type="subcellular location">
    <subcellularLocation>
        <location evidence="1">Cell membrane</location>
        <topology evidence="1">Multi-pass membrane protein</topology>
    </subcellularLocation>
</comment>
<evidence type="ECO:0000256" key="1">
    <source>
        <dbReference type="ARBA" id="ARBA00004651"/>
    </source>
</evidence>
<dbReference type="Proteomes" id="UP001157439">
    <property type="component" value="Unassembled WGS sequence"/>
</dbReference>
<evidence type="ECO:0000256" key="4">
    <source>
        <dbReference type="ARBA" id="ARBA00022989"/>
    </source>
</evidence>
<dbReference type="InterPro" id="IPR011577">
    <property type="entry name" value="Cyt_b561_bac/Ni-Hgenase"/>
</dbReference>
<name>A0AA37WXJ5_9GAMM</name>
<feature type="transmembrane region" description="Helical" evidence="6">
    <location>
        <begin position="47"/>
        <end position="66"/>
    </location>
</feature>
<dbReference type="Gene3D" id="1.20.950.20">
    <property type="entry name" value="Transmembrane di-heme cytochromes, Chain C"/>
    <property type="match status" value="1"/>
</dbReference>
<dbReference type="GO" id="GO:0020037">
    <property type="term" value="F:heme binding"/>
    <property type="evidence" value="ECO:0007669"/>
    <property type="project" value="TreeGrafter"/>
</dbReference>
<accession>A0AA37WXJ5</accession>
<evidence type="ECO:0000313" key="8">
    <source>
        <dbReference type="EMBL" id="GLS82535.1"/>
    </source>
</evidence>
<keyword evidence="5 6" id="KW-0472">Membrane</keyword>
<evidence type="ECO:0000256" key="3">
    <source>
        <dbReference type="ARBA" id="ARBA00022692"/>
    </source>
</evidence>
<evidence type="ECO:0000256" key="2">
    <source>
        <dbReference type="ARBA" id="ARBA00022475"/>
    </source>
</evidence>
<dbReference type="AlphaFoldDB" id="A0AA37WXJ5"/>
<reference evidence="8 9" key="1">
    <citation type="journal article" date="2014" name="Int. J. Syst. Evol. Microbiol.">
        <title>Complete genome sequence of Corynebacterium casei LMG S-19264T (=DSM 44701T), isolated from a smear-ripened cheese.</title>
        <authorList>
            <consortium name="US DOE Joint Genome Institute (JGI-PGF)"/>
            <person name="Walter F."/>
            <person name="Albersmeier A."/>
            <person name="Kalinowski J."/>
            <person name="Ruckert C."/>
        </authorList>
    </citation>
    <scope>NUCLEOTIDE SEQUENCE [LARGE SCALE GENOMIC DNA]</scope>
    <source>
        <strain evidence="8 9">NBRC 112785</strain>
    </source>
</reference>
<keyword evidence="9" id="KW-1185">Reference proteome</keyword>
<evidence type="ECO:0000256" key="5">
    <source>
        <dbReference type="ARBA" id="ARBA00023136"/>
    </source>
</evidence>
<proteinExistence type="predicted"/>
<sequence length="234" mass="26036">MTPSANNSSTPSSQKVPVWDLPIRLFHWLSIACFIGLWWSADSAEMSLHMIFGYCFATLLLMRLVWGVMGSDTARFSQFVVAPKKALAYLTLLLQGKLPPTAGHNPLGGYMVVLMLAVMLVQLVTGLFSSDEIFTEGPLAQYASAEWVSWLTWLHKNNFDLLLICAAIHIAAVAIHSIKGEKLIAAMIHGRKPAAQIQPGTSLRFVAFWKAALLMTITGVPIYWFMIRPILNFW</sequence>
<dbReference type="Pfam" id="PF01292">
    <property type="entry name" value="Ni_hydr_CYTB"/>
    <property type="match status" value="1"/>
</dbReference>
<evidence type="ECO:0000256" key="6">
    <source>
        <dbReference type="SAM" id="Phobius"/>
    </source>
</evidence>
<dbReference type="InterPro" id="IPR016174">
    <property type="entry name" value="Di-haem_cyt_TM"/>
</dbReference>
<feature type="transmembrane region" description="Helical" evidence="6">
    <location>
        <begin position="107"/>
        <end position="128"/>
    </location>
</feature>
<dbReference type="GO" id="GO:0022904">
    <property type="term" value="P:respiratory electron transport chain"/>
    <property type="evidence" value="ECO:0007669"/>
    <property type="project" value="InterPro"/>
</dbReference>
<organism evidence="8 9">
    <name type="scientific">Paraferrimonas haliotis</name>
    <dbReference type="NCBI Taxonomy" id="2013866"/>
    <lineage>
        <taxon>Bacteria</taxon>
        <taxon>Pseudomonadati</taxon>
        <taxon>Pseudomonadota</taxon>
        <taxon>Gammaproteobacteria</taxon>
        <taxon>Alteromonadales</taxon>
        <taxon>Ferrimonadaceae</taxon>
        <taxon>Paraferrimonas</taxon>
    </lineage>
</organism>
<protein>
    <submittedName>
        <fullName evidence="8">Cytochrome b561</fullName>
    </submittedName>
</protein>
<gene>
    <name evidence="8" type="ORF">GCM10007894_05120</name>
</gene>
<comment type="caution">
    <text evidence="8">The sequence shown here is derived from an EMBL/GenBank/DDBJ whole genome shotgun (WGS) entry which is preliminary data.</text>
</comment>
<feature type="transmembrane region" description="Helical" evidence="6">
    <location>
        <begin position="207"/>
        <end position="227"/>
    </location>
</feature>